<gene>
    <name evidence="2" type="ORF">RIMI_LOCUS7420084</name>
</gene>
<name>A0ABN9LFI8_9NEOB</name>
<proteinExistence type="predicted"/>
<accession>A0ABN9LFI8</accession>
<dbReference type="EMBL" id="CAUEEQ010014062">
    <property type="protein sequence ID" value="CAJ0938041.1"/>
    <property type="molecule type" value="Genomic_DNA"/>
</dbReference>
<reference evidence="2" key="1">
    <citation type="submission" date="2023-07" db="EMBL/GenBank/DDBJ databases">
        <authorList>
            <person name="Stuckert A."/>
        </authorList>
    </citation>
    <scope>NUCLEOTIDE SEQUENCE</scope>
</reference>
<feature type="non-terminal residue" evidence="2">
    <location>
        <position position="1"/>
    </location>
</feature>
<sequence>SIPTHYYTRLRPHSLPQEAPSPTLPHEAQSPTLPHDAPYPHITTRGSVPTHYHMRLRPPHYHMRLRPHTLPHEAPLRPHTLPHEAPSSHITTRGCVPTHYHMRLCPHKLPYKALSPHITTRSFIPTHYHMRLHPHTLPHEAASPHITTRGSVLTHYHTRLRPHTLPHEALAGDGTGIQTQNQTCLDRGQIINRSQYVLSRDEYGILQKGLNFVPTNRYNCFGWFKDLNLFCRKLKWKKFFKHHNSEECLQQGIQEEDWDSYQDLVGLLAENEQGAATGKGPFTALKNRSSRMPPQMDTSNIDIFLQLVERDLRRIGNGSQDIDYNLTEGEKQALEALRNNDQLIIKSSDKGGNLVIMEHQTYRDMCYRILQDSNTYEVLKYDPMDIYKERL</sequence>
<evidence type="ECO:0000313" key="3">
    <source>
        <dbReference type="Proteomes" id="UP001176940"/>
    </source>
</evidence>
<evidence type="ECO:0000256" key="1">
    <source>
        <dbReference type="SAM" id="MobiDB-lite"/>
    </source>
</evidence>
<keyword evidence="3" id="KW-1185">Reference proteome</keyword>
<dbReference type="Proteomes" id="UP001176940">
    <property type="component" value="Unassembled WGS sequence"/>
</dbReference>
<feature type="region of interest" description="Disordered" evidence="1">
    <location>
        <begin position="1"/>
        <end position="47"/>
    </location>
</feature>
<organism evidence="2 3">
    <name type="scientific">Ranitomeya imitator</name>
    <name type="common">mimic poison frog</name>
    <dbReference type="NCBI Taxonomy" id="111125"/>
    <lineage>
        <taxon>Eukaryota</taxon>
        <taxon>Metazoa</taxon>
        <taxon>Chordata</taxon>
        <taxon>Craniata</taxon>
        <taxon>Vertebrata</taxon>
        <taxon>Euteleostomi</taxon>
        <taxon>Amphibia</taxon>
        <taxon>Batrachia</taxon>
        <taxon>Anura</taxon>
        <taxon>Neobatrachia</taxon>
        <taxon>Hyloidea</taxon>
        <taxon>Dendrobatidae</taxon>
        <taxon>Dendrobatinae</taxon>
        <taxon>Ranitomeya</taxon>
    </lineage>
</organism>
<comment type="caution">
    <text evidence="2">The sequence shown here is derived from an EMBL/GenBank/DDBJ whole genome shotgun (WGS) entry which is preliminary data.</text>
</comment>
<evidence type="ECO:0000313" key="2">
    <source>
        <dbReference type="EMBL" id="CAJ0938041.1"/>
    </source>
</evidence>
<feature type="non-terminal residue" evidence="2">
    <location>
        <position position="391"/>
    </location>
</feature>
<protein>
    <submittedName>
        <fullName evidence="2">Uncharacterized protein</fullName>
    </submittedName>
</protein>